<dbReference type="AlphaFoldDB" id="A0A067SDG5"/>
<dbReference type="Proteomes" id="UP000027222">
    <property type="component" value="Unassembled WGS sequence"/>
</dbReference>
<organism evidence="2 3">
    <name type="scientific">Galerina marginata (strain CBS 339.88)</name>
    <dbReference type="NCBI Taxonomy" id="685588"/>
    <lineage>
        <taxon>Eukaryota</taxon>
        <taxon>Fungi</taxon>
        <taxon>Dikarya</taxon>
        <taxon>Basidiomycota</taxon>
        <taxon>Agaricomycotina</taxon>
        <taxon>Agaricomycetes</taxon>
        <taxon>Agaricomycetidae</taxon>
        <taxon>Agaricales</taxon>
        <taxon>Agaricineae</taxon>
        <taxon>Strophariaceae</taxon>
        <taxon>Galerina</taxon>
    </lineage>
</organism>
<feature type="region of interest" description="Disordered" evidence="1">
    <location>
        <begin position="59"/>
        <end position="98"/>
    </location>
</feature>
<sequence>MHELDWDMRTSASASVPNPTPIPRHCVTSLTSREHLKKPKSLSIVGPLVFSVSQFVDPQPRSYPEPIGLEKENETGQTKDSASRVYPRQVRTPSRQKI</sequence>
<proteinExistence type="predicted"/>
<protein>
    <submittedName>
        <fullName evidence="2">Uncharacterized protein</fullName>
    </submittedName>
</protein>
<evidence type="ECO:0000313" key="2">
    <source>
        <dbReference type="EMBL" id="KDR68027.1"/>
    </source>
</evidence>
<evidence type="ECO:0000256" key="1">
    <source>
        <dbReference type="SAM" id="MobiDB-lite"/>
    </source>
</evidence>
<dbReference type="HOGENOM" id="CLU_2333753_0_0_1"/>
<feature type="region of interest" description="Disordered" evidence="1">
    <location>
        <begin position="1"/>
        <end position="23"/>
    </location>
</feature>
<evidence type="ECO:0000313" key="3">
    <source>
        <dbReference type="Proteomes" id="UP000027222"/>
    </source>
</evidence>
<name>A0A067SDG5_GALM3</name>
<keyword evidence="3" id="KW-1185">Reference proteome</keyword>
<gene>
    <name evidence="2" type="ORF">GALMADRAFT_1060334</name>
</gene>
<accession>A0A067SDG5</accession>
<reference evidence="3" key="1">
    <citation type="journal article" date="2014" name="Proc. Natl. Acad. Sci. U.S.A.">
        <title>Extensive sampling of basidiomycete genomes demonstrates inadequacy of the white-rot/brown-rot paradigm for wood decay fungi.</title>
        <authorList>
            <person name="Riley R."/>
            <person name="Salamov A.A."/>
            <person name="Brown D.W."/>
            <person name="Nagy L.G."/>
            <person name="Floudas D."/>
            <person name="Held B.W."/>
            <person name="Levasseur A."/>
            <person name="Lombard V."/>
            <person name="Morin E."/>
            <person name="Otillar R."/>
            <person name="Lindquist E.A."/>
            <person name="Sun H."/>
            <person name="LaButti K.M."/>
            <person name="Schmutz J."/>
            <person name="Jabbour D."/>
            <person name="Luo H."/>
            <person name="Baker S.E."/>
            <person name="Pisabarro A.G."/>
            <person name="Walton J.D."/>
            <person name="Blanchette R.A."/>
            <person name="Henrissat B."/>
            <person name="Martin F."/>
            <person name="Cullen D."/>
            <person name="Hibbett D.S."/>
            <person name="Grigoriev I.V."/>
        </authorList>
    </citation>
    <scope>NUCLEOTIDE SEQUENCE [LARGE SCALE GENOMIC DNA]</scope>
    <source>
        <strain evidence="3">CBS 339.88</strain>
    </source>
</reference>
<dbReference type="EMBL" id="KL142411">
    <property type="protein sequence ID" value="KDR68027.1"/>
    <property type="molecule type" value="Genomic_DNA"/>
</dbReference>